<feature type="domain" description="Methyl-accepting transducer" evidence="4">
    <location>
        <begin position="174"/>
        <end position="333"/>
    </location>
</feature>
<dbReference type="PANTHER" id="PTHR32089:SF112">
    <property type="entry name" value="LYSOZYME-LIKE PROTEIN-RELATED"/>
    <property type="match status" value="1"/>
</dbReference>
<evidence type="ECO:0000259" key="4">
    <source>
        <dbReference type="PROSITE" id="PS50111"/>
    </source>
</evidence>
<keyword evidence="3" id="KW-0175">Coiled coil</keyword>
<evidence type="ECO:0000256" key="1">
    <source>
        <dbReference type="ARBA" id="ARBA00023224"/>
    </source>
</evidence>
<dbReference type="GO" id="GO:0016020">
    <property type="term" value="C:membrane"/>
    <property type="evidence" value="ECO:0007669"/>
    <property type="project" value="InterPro"/>
</dbReference>
<dbReference type="PANTHER" id="PTHR32089">
    <property type="entry name" value="METHYL-ACCEPTING CHEMOTAXIS PROTEIN MCPB"/>
    <property type="match status" value="1"/>
</dbReference>
<dbReference type="InterPro" id="IPR000014">
    <property type="entry name" value="PAS"/>
</dbReference>
<reference evidence="6 7" key="1">
    <citation type="submission" date="2020-02" db="EMBL/GenBank/DDBJ databases">
        <title>The whole genome sequence of CPCC 205119.</title>
        <authorList>
            <person name="Jiang Z."/>
        </authorList>
    </citation>
    <scope>NUCLEOTIDE SEQUENCE [LARGE SCALE GENOMIC DNA]</scope>
    <source>
        <strain evidence="6 7">CPCC 205119</strain>
    </source>
</reference>
<evidence type="ECO:0000313" key="6">
    <source>
        <dbReference type="EMBL" id="NEL53639.1"/>
    </source>
</evidence>
<gene>
    <name evidence="6" type="ORF">G1H19_06420</name>
</gene>
<sequence length="333" mass="35330">MRRRTASQQHLEPPRATGPAIEVTDHRVQELESERDALRAELAQLTERFTLTSAASRVALWDSTVVGGEVGHPDNVVWYSPQMAQALGFADERDLPATMESFTSRIHPDDADGLWAAIGAHLADRSGRTPYHHEARMRMRDGSHRWFALSGLAARDAHGVPRRIAGGMRDVHEARVLAETAEQRLGALTSGSSQLAGVSRNLSQAVALAVARAASAAATITALDASSTEIGAVVKLITGIASQTNLLALNATIEAARAGDAGRGFAVVANEVKELANETGRATGSIGEQVSMIREQTREAVQAIKEIEAAVATLSSAQQSIDELVGAQRTPAT</sequence>
<feature type="domain" description="PAC" evidence="5">
    <location>
        <begin position="131"/>
        <end position="183"/>
    </location>
</feature>
<keyword evidence="1 2" id="KW-0807">Transducer</keyword>
<dbReference type="RefSeq" id="WP_162392622.1">
    <property type="nucleotide sequence ID" value="NZ_JAABOZ010000002.1"/>
</dbReference>
<dbReference type="AlphaFoldDB" id="A0A7K3WCG4"/>
<dbReference type="CDD" id="cd00130">
    <property type="entry name" value="PAS"/>
    <property type="match status" value="1"/>
</dbReference>
<dbReference type="InterPro" id="IPR004089">
    <property type="entry name" value="MCPsignal_dom"/>
</dbReference>
<dbReference type="InterPro" id="IPR000700">
    <property type="entry name" value="PAS-assoc_C"/>
</dbReference>
<dbReference type="PROSITE" id="PS50113">
    <property type="entry name" value="PAC"/>
    <property type="match status" value="1"/>
</dbReference>
<dbReference type="SMART" id="SM00283">
    <property type="entry name" value="MA"/>
    <property type="match status" value="1"/>
</dbReference>
<name>A0A7K3WCG4_9ACTN</name>
<evidence type="ECO:0000313" key="7">
    <source>
        <dbReference type="Proteomes" id="UP000470470"/>
    </source>
</evidence>
<dbReference type="Pfam" id="PF00015">
    <property type="entry name" value="MCPsignal"/>
    <property type="match status" value="1"/>
</dbReference>
<dbReference type="Pfam" id="PF08447">
    <property type="entry name" value="PAS_3"/>
    <property type="match status" value="1"/>
</dbReference>
<keyword evidence="7" id="KW-1185">Reference proteome</keyword>
<proteinExistence type="predicted"/>
<dbReference type="InterPro" id="IPR035965">
    <property type="entry name" value="PAS-like_dom_sf"/>
</dbReference>
<dbReference type="Proteomes" id="UP000470470">
    <property type="component" value="Unassembled WGS sequence"/>
</dbReference>
<protein>
    <submittedName>
        <fullName evidence="6">PAS domain-containing protein</fullName>
    </submittedName>
</protein>
<dbReference type="GO" id="GO:0007165">
    <property type="term" value="P:signal transduction"/>
    <property type="evidence" value="ECO:0007669"/>
    <property type="project" value="UniProtKB-KW"/>
</dbReference>
<dbReference type="SUPFAM" id="SSF58104">
    <property type="entry name" value="Methyl-accepting chemotaxis protein (MCP) signaling domain"/>
    <property type="match status" value="1"/>
</dbReference>
<dbReference type="EMBL" id="JAAGWK010000009">
    <property type="protein sequence ID" value="NEL53639.1"/>
    <property type="molecule type" value="Genomic_DNA"/>
</dbReference>
<dbReference type="Gene3D" id="3.30.450.20">
    <property type="entry name" value="PAS domain"/>
    <property type="match status" value="1"/>
</dbReference>
<accession>A0A7K3WCG4</accession>
<evidence type="ECO:0000256" key="2">
    <source>
        <dbReference type="PROSITE-ProRule" id="PRU00284"/>
    </source>
</evidence>
<comment type="caution">
    <text evidence="6">The sequence shown here is derived from an EMBL/GenBank/DDBJ whole genome shotgun (WGS) entry which is preliminary data.</text>
</comment>
<evidence type="ECO:0000256" key="3">
    <source>
        <dbReference type="SAM" id="Coils"/>
    </source>
</evidence>
<evidence type="ECO:0000259" key="5">
    <source>
        <dbReference type="PROSITE" id="PS50113"/>
    </source>
</evidence>
<organism evidence="6 7">
    <name type="scientific">Goekera deserti</name>
    <dbReference type="NCBI Taxonomy" id="2497753"/>
    <lineage>
        <taxon>Bacteria</taxon>
        <taxon>Bacillati</taxon>
        <taxon>Actinomycetota</taxon>
        <taxon>Actinomycetes</taxon>
        <taxon>Geodermatophilales</taxon>
        <taxon>Geodermatophilaceae</taxon>
        <taxon>Goekera</taxon>
    </lineage>
</organism>
<feature type="coiled-coil region" evidence="3">
    <location>
        <begin position="21"/>
        <end position="48"/>
    </location>
</feature>
<dbReference type="Gene3D" id="1.10.287.950">
    <property type="entry name" value="Methyl-accepting chemotaxis protein"/>
    <property type="match status" value="1"/>
</dbReference>
<dbReference type="InterPro" id="IPR013655">
    <property type="entry name" value="PAS_fold_3"/>
</dbReference>
<dbReference type="SUPFAM" id="SSF55785">
    <property type="entry name" value="PYP-like sensor domain (PAS domain)"/>
    <property type="match status" value="1"/>
</dbReference>
<dbReference type="PROSITE" id="PS50111">
    <property type="entry name" value="CHEMOTAXIS_TRANSDUC_2"/>
    <property type="match status" value="1"/>
</dbReference>